<protein>
    <submittedName>
        <fullName evidence="1">Uncharacterized protein</fullName>
    </submittedName>
</protein>
<keyword evidence="2" id="KW-1185">Reference proteome</keyword>
<dbReference type="AlphaFoldDB" id="A0A1A9ZRT8"/>
<reference evidence="2" key="1">
    <citation type="submission" date="2014-03" db="EMBL/GenBank/DDBJ databases">
        <authorList>
            <person name="Aksoy S."/>
            <person name="Warren W."/>
            <person name="Wilson R.K."/>
        </authorList>
    </citation>
    <scope>NUCLEOTIDE SEQUENCE [LARGE SCALE GENOMIC DNA]</scope>
    <source>
        <strain evidence="2">IAEA</strain>
    </source>
</reference>
<name>A0A1A9ZRT8_GLOPL</name>
<dbReference type="EnsemblMetazoa" id="GPAI023061-RA">
    <property type="protein sequence ID" value="GPAI023061-PA"/>
    <property type="gene ID" value="GPAI023061"/>
</dbReference>
<accession>A0A1A9ZRT8</accession>
<proteinExistence type="predicted"/>
<dbReference type="VEuPathDB" id="VectorBase:GPAI023061"/>
<reference evidence="1" key="2">
    <citation type="submission" date="2020-05" db="UniProtKB">
        <authorList>
            <consortium name="EnsemblMetazoa"/>
        </authorList>
    </citation>
    <scope>IDENTIFICATION</scope>
    <source>
        <strain evidence="1">IAEA</strain>
    </source>
</reference>
<organism evidence="1 2">
    <name type="scientific">Glossina pallidipes</name>
    <name type="common">Tsetse fly</name>
    <dbReference type="NCBI Taxonomy" id="7398"/>
    <lineage>
        <taxon>Eukaryota</taxon>
        <taxon>Metazoa</taxon>
        <taxon>Ecdysozoa</taxon>
        <taxon>Arthropoda</taxon>
        <taxon>Hexapoda</taxon>
        <taxon>Insecta</taxon>
        <taxon>Pterygota</taxon>
        <taxon>Neoptera</taxon>
        <taxon>Endopterygota</taxon>
        <taxon>Diptera</taxon>
        <taxon>Brachycera</taxon>
        <taxon>Muscomorpha</taxon>
        <taxon>Hippoboscoidea</taxon>
        <taxon>Glossinidae</taxon>
        <taxon>Glossina</taxon>
    </lineage>
</organism>
<dbReference type="Proteomes" id="UP000092445">
    <property type="component" value="Unassembled WGS sequence"/>
</dbReference>
<evidence type="ECO:0000313" key="1">
    <source>
        <dbReference type="EnsemblMetazoa" id="GPAI023061-PA"/>
    </source>
</evidence>
<sequence>MQDSNYPSLIQANWKIPGAGRDISRAYEADMQDSSYPGLIQANWKIPGSCRDNCRAYEIDMQDSAYPSLTADYRITVIVRTFPNLNISCGTKATTMDIESTSSPSLNVDYEILKERKKKKKN</sequence>
<evidence type="ECO:0000313" key="2">
    <source>
        <dbReference type="Proteomes" id="UP000092445"/>
    </source>
</evidence>